<dbReference type="RefSeq" id="WP_204045898.1">
    <property type="nucleotide sequence ID" value="NZ_BOOA01000118.1"/>
</dbReference>
<gene>
    <name evidence="1" type="ORF">Aph01nite_75970</name>
</gene>
<dbReference type="Proteomes" id="UP000640052">
    <property type="component" value="Unassembled WGS sequence"/>
</dbReference>
<protein>
    <submittedName>
        <fullName evidence="1">Uncharacterized protein</fullName>
    </submittedName>
</protein>
<comment type="caution">
    <text evidence="1">The sequence shown here is derived from an EMBL/GenBank/DDBJ whole genome shotgun (WGS) entry which is preliminary data.</text>
</comment>
<dbReference type="AlphaFoldDB" id="A0A919QHY9"/>
<reference evidence="1" key="1">
    <citation type="submission" date="2021-01" db="EMBL/GenBank/DDBJ databases">
        <title>Whole genome shotgun sequence of Acrocarpospora phusangensis NBRC 108782.</title>
        <authorList>
            <person name="Komaki H."/>
            <person name="Tamura T."/>
        </authorList>
    </citation>
    <scope>NUCLEOTIDE SEQUENCE</scope>
    <source>
        <strain evidence="1">NBRC 108782</strain>
    </source>
</reference>
<evidence type="ECO:0000313" key="2">
    <source>
        <dbReference type="Proteomes" id="UP000640052"/>
    </source>
</evidence>
<organism evidence="1 2">
    <name type="scientific">Acrocarpospora phusangensis</name>
    <dbReference type="NCBI Taxonomy" id="1070424"/>
    <lineage>
        <taxon>Bacteria</taxon>
        <taxon>Bacillati</taxon>
        <taxon>Actinomycetota</taxon>
        <taxon>Actinomycetes</taxon>
        <taxon>Streptosporangiales</taxon>
        <taxon>Streptosporangiaceae</taxon>
        <taxon>Acrocarpospora</taxon>
    </lineage>
</organism>
<name>A0A919QHY9_9ACTN</name>
<keyword evidence="2" id="KW-1185">Reference proteome</keyword>
<sequence length="110" mass="11852">MAKIRLNNDTGAMLGIWIEPWGTDHWMKPGQTFTVVAGHSGPPPSGEVPVDDVPFDVVVHDQGVSIYVNVVHEASVYDESGTEAHCGHQRPLAVQHAWSEAAEAAADQAR</sequence>
<dbReference type="EMBL" id="BOOA01000118">
    <property type="protein sequence ID" value="GIH29287.1"/>
    <property type="molecule type" value="Genomic_DNA"/>
</dbReference>
<accession>A0A919QHY9</accession>
<evidence type="ECO:0000313" key="1">
    <source>
        <dbReference type="EMBL" id="GIH29287.1"/>
    </source>
</evidence>
<proteinExistence type="predicted"/>